<feature type="modified residue" description="N6-(pyridoxal phosphate)lysine" evidence="11">
    <location>
        <position position="199"/>
    </location>
</feature>
<dbReference type="InterPro" id="IPR000192">
    <property type="entry name" value="Aminotrans_V_dom"/>
</dbReference>
<comment type="catalytic activity">
    <reaction evidence="10 11 12">
        <text>O-phospho-L-serine + 2-oxoglutarate = 3-phosphooxypyruvate + L-glutamate</text>
        <dbReference type="Rhea" id="RHEA:14329"/>
        <dbReference type="ChEBI" id="CHEBI:16810"/>
        <dbReference type="ChEBI" id="CHEBI:18110"/>
        <dbReference type="ChEBI" id="CHEBI:29985"/>
        <dbReference type="ChEBI" id="CHEBI:57524"/>
        <dbReference type="EC" id="2.6.1.52"/>
    </reaction>
</comment>
<comment type="caution">
    <text evidence="14">The sequence shown here is derived from an EMBL/GenBank/DDBJ whole genome shotgun (WGS) entry which is preliminary data.</text>
</comment>
<feature type="binding site" evidence="11">
    <location>
        <position position="105"/>
    </location>
    <ligand>
        <name>pyridoxal 5'-phosphate</name>
        <dbReference type="ChEBI" id="CHEBI:597326"/>
    </ligand>
</feature>
<dbReference type="EC" id="2.6.1.52" evidence="11"/>
<accession>A0A917NJX2</accession>
<dbReference type="InterPro" id="IPR015421">
    <property type="entry name" value="PyrdxlP-dep_Trfase_major"/>
</dbReference>
<dbReference type="GO" id="GO:0006564">
    <property type="term" value="P:L-serine biosynthetic process"/>
    <property type="evidence" value="ECO:0007669"/>
    <property type="project" value="UniProtKB-UniRule"/>
</dbReference>
<comment type="similarity">
    <text evidence="3 11">Belongs to the class-V pyridoxal-phosphate-dependent aminotransferase family. SerC subfamily.</text>
</comment>
<dbReference type="HAMAP" id="MF_00160">
    <property type="entry name" value="SerC_aminotrans_5"/>
    <property type="match status" value="1"/>
</dbReference>
<dbReference type="GO" id="GO:0004648">
    <property type="term" value="F:O-phospho-L-serine:2-oxoglutarate aminotransferase activity"/>
    <property type="evidence" value="ECO:0007669"/>
    <property type="project" value="UniProtKB-UniRule"/>
</dbReference>
<evidence type="ECO:0000256" key="12">
    <source>
        <dbReference type="RuleBase" id="RU004505"/>
    </source>
</evidence>
<feature type="binding site" evidence="11">
    <location>
        <position position="45"/>
    </location>
    <ligand>
        <name>L-glutamate</name>
        <dbReference type="ChEBI" id="CHEBI:29985"/>
    </ligand>
</feature>
<keyword evidence="5 11" id="KW-0028">Amino-acid biosynthesis</keyword>
<dbReference type="InterPro" id="IPR022278">
    <property type="entry name" value="Pser_aminoTfrase"/>
</dbReference>
<dbReference type="PIRSF" id="PIRSF000525">
    <property type="entry name" value="SerC"/>
    <property type="match status" value="1"/>
</dbReference>
<name>A0A917NJX2_9BACL</name>
<evidence type="ECO:0000256" key="4">
    <source>
        <dbReference type="ARBA" id="ARBA00022576"/>
    </source>
</evidence>
<dbReference type="FunFam" id="3.90.1150.10:FF:000006">
    <property type="entry name" value="Phosphoserine aminotransferase"/>
    <property type="match status" value="1"/>
</dbReference>
<keyword evidence="8 11" id="KW-0718">Serine biosynthesis</keyword>
<comment type="pathway">
    <text evidence="2 11 12">Amino-acid biosynthesis; L-serine biosynthesis; L-serine from 3-phospho-D-glycerate: step 2/3.</text>
</comment>
<proteinExistence type="inferred from homology"/>
<comment type="subcellular location">
    <subcellularLocation>
        <location evidence="11">Cytoplasm</location>
    </subcellularLocation>
</comment>
<evidence type="ECO:0000256" key="8">
    <source>
        <dbReference type="ARBA" id="ARBA00023299"/>
    </source>
</evidence>
<dbReference type="Pfam" id="PF00266">
    <property type="entry name" value="Aminotran_5"/>
    <property type="match status" value="1"/>
</dbReference>
<evidence type="ECO:0000256" key="2">
    <source>
        <dbReference type="ARBA" id="ARBA00005099"/>
    </source>
</evidence>
<dbReference type="PANTHER" id="PTHR43247">
    <property type="entry name" value="PHOSPHOSERINE AMINOTRANSFERASE"/>
    <property type="match status" value="1"/>
</dbReference>
<comment type="caution">
    <text evidence="11">Lacks conserved residue(s) required for the propagation of feature annotation.</text>
</comment>
<comment type="subunit">
    <text evidence="11">Homodimer.</text>
</comment>
<comment type="function">
    <text evidence="1 11">Catalyzes the reversible conversion of 3-phosphohydroxypyruvate to phosphoserine and of 3-hydroxy-2-oxo-4-phosphonooxybutanoate to phosphohydroxythreonine.</text>
</comment>
<keyword evidence="6 11" id="KW-0808">Transferase</keyword>
<feature type="binding site" evidence="11">
    <location>
        <begin position="240"/>
        <end position="241"/>
    </location>
    <ligand>
        <name>pyridoxal 5'-phosphate</name>
        <dbReference type="ChEBI" id="CHEBI:597326"/>
    </ligand>
</feature>
<dbReference type="RefSeq" id="WP_188881605.1">
    <property type="nucleotide sequence ID" value="NZ_BMOY01000012.1"/>
</dbReference>
<evidence type="ECO:0000313" key="15">
    <source>
        <dbReference type="Proteomes" id="UP000637695"/>
    </source>
</evidence>
<gene>
    <name evidence="11 14" type="primary">serC</name>
    <name evidence="14" type="ORF">GCM10010885_10700</name>
</gene>
<feature type="binding site" evidence="11">
    <location>
        <position position="175"/>
    </location>
    <ligand>
        <name>pyridoxal 5'-phosphate</name>
        <dbReference type="ChEBI" id="CHEBI:597326"/>
    </ligand>
</feature>
<sequence length="364" mass="40395">MTERRRVDNFGAGPAALPLEVLEQAQAEFVVYKDAGMSVMEMSHRSKAYEEIHQRAEALLRELLAVPDDYAVLFLQGGASLQFGMVPLNFLTAGRRASYVLTGHFAEKAYEDAKVVGEVHVAASTKDDGYRRLPSVEELQWDEADAYLHITSNNTIFGTQWRSFPDTGRVPLVADMSSDILSRPIDVAKFGLIYAGAQKNLGPSGVTVVIARQAWLETCRKDIPKMLRYDVHAKNRSLYNTPPTFSIYMMGLVLAWVKAQGGVTEMARRAEEKSARIYGVIDESDGFYLGYADPGSRSRMNVTFRLRTPELEQAFLAAAKDAGFVGLNGHRSVGGCRVSLYNAVTLEATERLAEFMRDFARKNG</sequence>
<reference evidence="14" key="2">
    <citation type="submission" date="2020-09" db="EMBL/GenBank/DDBJ databases">
        <authorList>
            <person name="Sun Q."/>
            <person name="Ohkuma M."/>
        </authorList>
    </citation>
    <scope>NUCLEOTIDE SEQUENCE</scope>
    <source>
        <strain evidence="14">JCM 18487</strain>
    </source>
</reference>
<feature type="binding site" evidence="11">
    <location>
        <position position="155"/>
    </location>
    <ligand>
        <name>pyridoxal 5'-phosphate</name>
        <dbReference type="ChEBI" id="CHEBI:597326"/>
    </ligand>
</feature>
<evidence type="ECO:0000256" key="9">
    <source>
        <dbReference type="ARBA" id="ARBA00047630"/>
    </source>
</evidence>
<dbReference type="NCBIfam" id="TIGR01364">
    <property type="entry name" value="serC_1"/>
    <property type="match status" value="1"/>
</dbReference>
<dbReference type="Gene3D" id="3.90.1150.10">
    <property type="entry name" value="Aspartate Aminotransferase, domain 1"/>
    <property type="match status" value="1"/>
</dbReference>
<evidence type="ECO:0000259" key="13">
    <source>
        <dbReference type="Pfam" id="PF00266"/>
    </source>
</evidence>
<reference evidence="14" key="1">
    <citation type="journal article" date="2014" name="Int. J. Syst. Evol. Microbiol.">
        <title>Complete genome sequence of Corynebacterium casei LMG S-19264T (=DSM 44701T), isolated from a smear-ripened cheese.</title>
        <authorList>
            <consortium name="US DOE Joint Genome Institute (JGI-PGF)"/>
            <person name="Walter F."/>
            <person name="Albersmeier A."/>
            <person name="Kalinowski J."/>
            <person name="Ruckert C."/>
        </authorList>
    </citation>
    <scope>NUCLEOTIDE SEQUENCE</scope>
    <source>
        <strain evidence="14">JCM 18487</strain>
    </source>
</reference>
<feature type="domain" description="Aminotransferase class V" evidence="13">
    <location>
        <begin position="9"/>
        <end position="352"/>
    </location>
</feature>
<dbReference type="EMBL" id="BMOY01000012">
    <property type="protein sequence ID" value="GGJ03299.1"/>
    <property type="molecule type" value="Genomic_DNA"/>
</dbReference>
<dbReference type="InterPro" id="IPR015424">
    <property type="entry name" value="PyrdxlP-dep_Trfase"/>
</dbReference>
<dbReference type="PANTHER" id="PTHR43247:SF1">
    <property type="entry name" value="PHOSPHOSERINE AMINOTRANSFERASE"/>
    <property type="match status" value="1"/>
</dbReference>
<dbReference type="CDD" id="cd00611">
    <property type="entry name" value="PSAT_like"/>
    <property type="match status" value="1"/>
</dbReference>
<evidence type="ECO:0000256" key="1">
    <source>
        <dbReference type="ARBA" id="ARBA00003483"/>
    </source>
</evidence>
<evidence type="ECO:0000256" key="11">
    <source>
        <dbReference type="HAMAP-Rule" id="MF_00160"/>
    </source>
</evidence>
<dbReference type="NCBIfam" id="NF003764">
    <property type="entry name" value="PRK05355.1"/>
    <property type="match status" value="1"/>
</dbReference>
<dbReference type="GO" id="GO:0030170">
    <property type="term" value="F:pyridoxal phosphate binding"/>
    <property type="evidence" value="ECO:0007669"/>
    <property type="project" value="UniProtKB-UniRule"/>
</dbReference>
<keyword evidence="11" id="KW-0963">Cytoplasm</keyword>
<organism evidence="14 15">
    <name type="scientific">Alicyclobacillus cellulosilyticus</name>
    <dbReference type="NCBI Taxonomy" id="1003997"/>
    <lineage>
        <taxon>Bacteria</taxon>
        <taxon>Bacillati</taxon>
        <taxon>Bacillota</taxon>
        <taxon>Bacilli</taxon>
        <taxon>Bacillales</taxon>
        <taxon>Alicyclobacillaceae</taxon>
        <taxon>Alicyclobacillus</taxon>
    </lineage>
</organism>
<dbReference type="AlphaFoldDB" id="A0A917NJX2"/>
<keyword evidence="4 11" id="KW-0032">Aminotransferase</keyword>
<dbReference type="GO" id="GO:0005737">
    <property type="term" value="C:cytoplasm"/>
    <property type="evidence" value="ECO:0007669"/>
    <property type="project" value="UniProtKB-SubCell"/>
</dbReference>
<keyword evidence="15" id="KW-1185">Reference proteome</keyword>
<dbReference type="SUPFAM" id="SSF53383">
    <property type="entry name" value="PLP-dependent transferases"/>
    <property type="match status" value="1"/>
</dbReference>
<dbReference type="FunFam" id="3.40.640.10:FF:000010">
    <property type="entry name" value="Phosphoserine aminotransferase"/>
    <property type="match status" value="1"/>
</dbReference>
<evidence type="ECO:0000313" key="14">
    <source>
        <dbReference type="EMBL" id="GGJ03299.1"/>
    </source>
</evidence>
<keyword evidence="7 11" id="KW-0663">Pyridoxal phosphate</keyword>
<dbReference type="Proteomes" id="UP000637695">
    <property type="component" value="Unassembled WGS sequence"/>
</dbReference>
<dbReference type="InterPro" id="IPR020578">
    <property type="entry name" value="Aminotrans_V_PyrdxlP_BS"/>
</dbReference>
<evidence type="ECO:0000256" key="3">
    <source>
        <dbReference type="ARBA" id="ARBA00006904"/>
    </source>
</evidence>
<feature type="binding site" evidence="11">
    <location>
        <begin position="79"/>
        <end position="80"/>
    </location>
    <ligand>
        <name>pyridoxal 5'-phosphate</name>
        <dbReference type="ChEBI" id="CHEBI:597326"/>
    </ligand>
</feature>
<dbReference type="PROSITE" id="PS00595">
    <property type="entry name" value="AA_TRANSFER_CLASS_5"/>
    <property type="match status" value="1"/>
</dbReference>
<evidence type="ECO:0000256" key="5">
    <source>
        <dbReference type="ARBA" id="ARBA00022605"/>
    </source>
</evidence>
<evidence type="ECO:0000256" key="6">
    <source>
        <dbReference type="ARBA" id="ARBA00022679"/>
    </source>
</evidence>
<evidence type="ECO:0000256" key="10">
    <source>
        <dbReference type="ARBA" id="ARBA00049007"/>
    </source>
</evidence>
<dbReference type="Gene3D" id="3.40.640.10">
    <property type="entry name" value="Type I PLP-dependent aspartate aminotransferase-like (Major domain)"/>
    <property type="match status" value="1"/>
</dbReference>
<protein>
    <recommendedName>
        <fullName evidence="11">Phosphoserine aminotransferase</fullName>
        <ecNumber evidence="11">2.6.1.52</ecNumber>
    </recommendedName>
    <alternativeName>
        <fullName evidence="11">Phosphohydroxythreonine aminotransferase</fullName>
        <shortName evidence="11">PSAT</shortName>
    </alternativeName>
</protein>
<dbReference type="InterPro" id="IPR015422">
    <property type="entry name" value="PyrdxlP-dep_Trfase_small"/>
</dbReference>
<feature type="binding site" evidence="11">
    <location>
        <position position="198"/>
    </location>
    <ligand>
        <name>pyridoxal 5'-phosphate</name>
        <dbReference type="ChEBI" id="CHEBI:597326"/>
    </ligand>
</feature>
<evidence type="ECO:0000256" key="7">
    <source>
        <dbReference type="ARBA" id="ARBA00022898"/>
    </source>
</evidence>
<comment type="catalytic activity">
    <reaction evidence="9 11">
        <text>4-(phosphooxy)-L-threonine + 2-oxoglutarate = (R)-3-hydroxy-2-oxo-4-phosphooxybutanoate + L-glutamate</text>
        <dbReference type="Rhea" id="RHEA:16573"/>
        <dbReference type="ChEBI" id="CHEBI:16810"/>
        <dbReference type="ChEBI" id="CHEBI:29985"/>
        <dbReference type="ChEBI" id="CHEBI:58452"/>
        <dbReference type="ChEBI" id="CHEBI:58538"/>
        <dbReference type="EC" id="2.6.1.52"/>
    </reaction>
</comment>
<comment type="cofactor">
    <cofactor evidence="11">
        <name>pyridoxal 5'-phosphate</name>
        <dbReference type="ChEBI" id="CHEBI:597326"/>
    </cofactor>
    <text evidence="11">Binds 1 pyridoxal phosphate per subunit.</text>
</comment>